<dbReference type="EMBL" id="BAABJQ010000022">
    <property type="protein sequence ID" value="GAA5194797.1"/>
    <property type="molecule type" value="Genomic_DNA"/>
</dbReference>
<evidence type="ECO:0000313" key="3">
    <source>
        <dbReference type="Proteomes" id="UP001501570"/>
    </source>
</evidence>
<feature type="domain" description="HTH cro/C1-type" evidence="1">
    <location>
        <begin position="10"/>
        <end position="64"/>
    </location>
</feature>
<reference evidence="3" key="1">
    <citation type="journal article" date="2019" name="Int. J. Syst. Evol. Microbiol.">
        <title>The Global Catalogue of Microorganisms (GCM) 10K type strain sequencing project: providing services to taxonomists for standard genome sequencing and annotation.</title>
        <authorList>
            <consortium name="The Broad Institute Genomics Platform"/>
            <consortium name="The Broad Institute Genome Sequencing Center for Infectious Disease"/>
            <person name="Wu L."/>
            <person name="Ma J."/>
        </authorList>
    </citation>
    <scope>NUCLEOTIDE SEQUENCE [LARGE SCALE GENOMIC DNA]</scope>
    <source>
        <strain evidence="3">JCM 18304</strain>
    </source>
</reference>
<keyword evidence="3" id="KW-1185">Reference proteome</keyword>
<gene>
    <name evidence="2" type="ORF">GCM10023322_60050</name>
</gene>
<dbReference type="Gene3D" id="1.10.260.40">
    <property type="entry name" value="lambda repressor-like DNA-binding domains"/>
    <property type="match status" value="1"/>
</dbReference>
<dbReference type="CDD" id="cd00093">
    <property type="entry name" value="HTH_XRE"/>
    <property type="match status" value="1"/>
</dbReference>
<dbReference type="SMART" id="SM00530">
    <property type="entry name" value="HTH_XRE"/>
    <property type="match status" value="1"/>
</dbReference>
<dbReference type="InterPro" id="IPR001387">
    <property type="entry name" value="Cro/C1-type_HTH"/>
</dbReference>
<evidence type="ECO:0000259" key="1">
    <source>
        <dbReference type="PROSITE" id="PS50943"/>
    </source>
</evidence>
<name>A0ABP9SG68_9ACTN</name>
<sequence length="277" mass="30653">MLRRQLGAELRRIRDRAQRTVADVAGQLDWSESKLSRIETANTGIRAADLDRLLRLYGVDDAEHSRLRAMAAQSRQRAWWEAYGGALADAYETFIGFETEATSIRAYEAQVVPGLLQTAEYASAVTRASFPPDQLDVVEQRVAVRMARQAVLTRQPPPRLWTILDEAVLRRQVGGPDVLRRQLLRLNEASERKVVTIQVLPFAAGAHPALAGSFMVLEFSGAAERPLVYSEGATGGVFRNRPEDLRSYESSFEALGAAALTPMESIEFIGAVARGER</sequence>
<proteinExistence type="predicted"/>
<dbReference type="Proteomes" id="UP001501570">
    <property type="component" value="Unassembled WGS sequence"/>
</dbReference>
<dbReference type="PROSITE" id="PS50943">
    <property type="entry name" value="HTH_CROC1"/>
    <property type="match status" value="1"/>
</dbReference>
<evidence type="ECO:0000313" key="2">
    <source>
        <dbReference type="EMBL" id="GAA5194797.1"/>
    </source>
</evidence>
<accession>A0ABP9SG68</accession>
<dbReference type="InterPro" id="IPR010982">
    <property type="entry name" value="Lambda_DNA-bd_dom_sf"/>
</dbReference>
<dbReference type="InterPro" id="IPR043917">
    <property type="entry name" value="DUF5753"/>
</dbReference>
<comment type="caution">
    <text evidence="2">The sequence shown here is derived from an EMBL/GenBank/DDBJ whole genome shotgun (WGS) entry which is preliminary data.</text>
</comment>
<protein>
    <submittedName>
        <fullName evidence="2">Helix-turn-helix transcriptional regulator</fullName>
    </submittedName>
</protein>
<organism evidence="2 3">
    <name type="scientific">Rugosimonospora acidiphila</name>
    <dbReference type="NCBI Taxonomy" id="556531"/>
    <lineage>
        <taxon>Bacteria</taxon>
        <taxon>Bacillati</taxon>
        <taxon>Actinomycetota</taxon>
        <taxon>Actinomycetes</taxon>
        <taxon>Micromonosporales</taxon>
        <taxon>Micromonosporaceae</taxon>
        <taxon>Rugosimonospora</taxon>
    </lineage>
</organism>
<dbReference type="Pfam" id="PF19054">
    <property type="entry name" value="DUF5753"/>
    <property type="match status" value="1"/>
</dbReference>
<dbReference type="SUPFAM" id="SSF47413">
    <property type="entry name" value="lambda repressor-like DNA-binding domains"/>
    <property type="match status" value="1"/>
</dbReference>
<dbReference type="Pfam" id="PF13560">
    <property type="entry name" value="HTH_31"/>
    <property type="match status" value="1"/>
</dbReference>